<comment type="caution">
    <text evidence="1">The sequence shown here is derived from an EMBL/GenBank/DDBJ whole genome shotgun (WGS) entry which is preliminary data.</text>
</comment>
<dbReference type="SUPFAM" id="SSF55961">
    <property type="entry name" value="Bet v1-like"/>
    <property type="match status" value="2"/>
</dbReference>
<dbReference type="CDD" id="cd08861">
    <property type="entry name" value="OtcD1_ARO-CYC_like"/>
    <property type="match status" value="2"/>
</dbReference>
<sequence>MPQASPPTTHVTRHRATVDAPGAVVFDLLADVSLWPHLFTPTVHAQRIAGDDSHERIRLWALANGEVRSWISRRDLDRRALRITFRQDVSQHPVAAMGGTWQISEGPDDSCTVELLHDFAAVDDDPRGVEWIERAVERNSTAELAALKAGAETRVRCPELVMSFEDAVTIDGSAQAAHDFIRRCDLWPERLPHVARLDLVEEEPGIQLMSMDTRAPDGTVHTTESVRVVLEDGRIVYKQTRVPALMTAHTGQWQLTAGVDGVRAASRHTVVLNPGTLADHVGLPTVDAARAAVRAALGGNSLATLRLAKSHAEGGTRE</sequence>
<name>A0ABP7EW22_9ACTN</name>
<protein>
    <submittedName>
        <fullName evidence="1">SRPBCC family protein</fullName>
    </submittedName>
</protein>
<organism evidence="1 2">
    <name type="scientific">Streptomyces tremellae</name>
    <dbReference type="NCBI Taxonomy" id="1124239"/>
    <lineage>
        <taxon>Bacteria</taxon>
        <taxon>Bacillati</taxon>
        <taxon>Actinomycetota</taxon>
        <taxon>Actinomycetes</taxon>
        <taxon>Kitasatosporales</taxon>
        <taxon>Streptomycetaceae</taxon>
        <taxon>Streptomyces</taxon>
    </lineage>
</organism>
<gene>
    <name evidence="1" type="ORF">GCM10023082_25060</name>
</gene>
<dbReference type="InterPro" id="IPR023393">
    <property type="entry name" value="START-like_dom_sf"/>
</dbReference>
<dbReference type="RefSeq" id="WP_345645387.1">
    <property type="nucleotide sequence ID" value="NZ_BAABEP010000013.1"/>
</dbReference>
<reference evidence="2" key="1">
    <citation type="journal article" date="2019" name="Int. J. Syst. Evol. Microbiol.">
        <title>The Global Catalogue of Microorganisms (GCM) 10K type strain sequencing project: providing services to taxonomists for standard genome sequencing and annotation.</title>
        <authorList>
            <consortium name="The Broad Institute Genomics Platform"/>
            <consortium name="The Broad Institute Genome Sequencing Center for Infectious Disease"/>
            <person name="Wu L."/>
            <person name="Ma J."/>
        </authorList>
    </citation>
    <scope>NUCLEOTIDE SEQUENCE [LARGE SCALE GENOMIC DNA]</scope>
    <source>
        <strain evidence="2">JCM 30846</strain>
    </source>
</reference>
<dbReference type="Gene3D" id="3.30.530.20">
    <property type="match status" value="2"/>
</dbReference>
<dbReference type="EMBL" id="BAABEP010000013">
    <property type="protein sequence ID" value="GAA3726056.1"/>
    <property type="molecule type" value="Genomic_DNA"/>
</dbReference>
<evidence type="ECO:0000313" key="2">
    <source>
        <dbReference type="Proteomes" id="UP001499884"/>
    </source>
</evidence>
<dbReference type="Pfam" id="PF10604">
    <property type="entry name" value="Polyketide_cyc2"/>
    <property type="match status" value="1"/>
</dbReference>
<dbReference type="InterPro" id="IPR019587">
    <property type="entry name" value="Polyketide_cyclase/dehydratase"/>
</dbReference>
<evidence type="ECO:0000313" key="1">
    <source>
        <dbReference type="EMBL" id="GAA3726056.1"/>
    </source>
</evidence>
<accession>A0ABP7EW22</accession>
<proteinExistence type="predicted"/>
<dbReference type="Proteomes" id="UP001499884">
    <property type="component" value="Unassembled WGS sequence"/>
</dbReference>
<keyword evidence="2" id="KW-1185">Reference proteome</keyword>